<feature type="transmembrane region" description="Helical" evidence="1">
    <location>
        <begin position="144"/>
        <end position="163"/>
    </location>
</feature>
<keyword evidence="1" id="KW-1133">Transmembrane helix</keyword>
<protein>
    <recommendedName>
        <fullName evidence="2">EamA domain-containing protein</fullName>
    </recommendedName>
</protein>
<dbReference type="Proteomes" id="UP000228952">
    <property type="component" value="Unassembled WGS sequence"/>
</dbReference>
<evidence type="ECO:0000259" key="2">
    <source>
        <dbReference type="Pfam" id="PF00892"/>
    </source>
</evidence>
<proteinExistence type="predicted"/>
<dbReference type="Gene3D" id="1.10.3730.20">
    <property type="match status" value="1"/>
</dbReference>
<feature type="transmembrane region" description="Helical" evidence="1">
    <location>
        <begin position="61"/>
        <end position="82"/>
    </location>
</feature>
<dbReference type="GO" id="GO:0016020">
    <property type="term" value="C:membrane"/>
    <property type="evidence" value="ECO:0007669"/>
    <property type="project" value="InterPro"/>
</dbReference>
<feature type="transmembrane region" description="Helical" evidence="1">
    <location>
        <begin position="208"/>
        <end position="230"/>
    </location>
</feature>
<evidence type="ECO:0000256" key="1">
    <source>
        <dbReference type="SAM" id="Phobius"/>
    </source>
</evidence>
<evidence type="ECO:0000313" key="3">
    <source>
        <dbReference type="EMBL" id="PJA14028.1"/>
    </source>
</evidence>
<feature type="transmembrane region" description="Helical" evidence="1">
    <location>
        <begin position="175"/>
        <end position="196"/>
    </location>
</feature>
<keyword evidence="1" id="KW-0812">Transmembrane</keyword>
<dbReference type="Pfam" id="PF00892">
    <property type="entry name" value="EamA"/>
    <property type="match status" value="1"/>
</dbReference>
<reference evidence="4" key="1">
    <citation type="submission" date="2017-09" db="EMBL/GenBank/DDBJ databases">
        <title>Depth-based differentiation of microbial function through sediment-hosted aquifers and enrichment of novel symbionts in the deep terrestrial subsurface.</title>
        <authorList>
            <person name="Probst A.J."/>
            <person name="Ladd B."/>
            <person name="Jarett J.K."/>
            <person name="Geller-Mcgrath D.E."/>
            <person name="Sieber C.M.K."/>
            <person name="Emerson J.B."/>
            <person name="Anantharaman K."/>
            <person name="Thomas B.C."/>
            <person name="Malmstrom R."/>
            <person name="Stieglmeier M."/>
            <person name="Klingl A."/>
            <person name="Woyke T."/>
            <person name="Ryan C.M."/>
            <person name="Banfield J.F."/>
        </authorList>
    </citation>
    <scope>NUCLEOTIDE SEQUENCE [LARGE SCALE GENOMIC DNA]</scope>
</reference>
<comment type="caution">
    <text evidence="3">The sequence shown here is derived from an EMBL/GenBank/DDBJ whole genome shotgun (WGS) entry which is preliminary data.</text>
</comment>
<feature type="transmembrane region" description="Helical" evidence="1">
    <location>
        <begin position="30"/>
        <end position="49"/>
    </location>
</feature>
<dbReference type="InterPro" id="IPR037185">
    <property type="entry name" value="EmrE-like"/>
</dbReference>
<feature type="domain" description="EamA" evidence="2">
    <location>
        <begin position="2"/>
        <end position="133"/>
    </location>
</feature>
<dbReference type="AlphaFoldDB" id="A0A2M7W1Y4"/>
<dbReference type="PANTHER" id="PTHR22911">
    <property type="entry name" value="ACYL-MALONYL CONDENSING ENZYME-RELATED"/>
    <property type="match status" value="1"/>
</dbReference>
<sequence length="283" mass="30680">MWYILPLLAGVCIALSEFCSKYIADDQSTVEMKILLANVLGMLCSLALMPLEQVQVSFNPFAIGLLLVNGGIMAIAGTLYYVGLKHIDISVSTVLTKTSVLVYTLGGIFLMGEQLTVLQIAGTALVILSLASINGLGTLKKIKLNTWASILLVTGCLFGLSILSDNYLSQYFSPFFYLFSMFTTTSIILSVYYVLSKRVAFSAPKQKMLLTQLVAAGLSVGGQALLLMTYRLGGYVSLSNLFALIRLPLVLIFGIIILKERSNIQQKLISIAILTAGLILLKL</sequence>
<organism evidence="3 4">
    <name type="scientific">Candidatus Dojkabacteria bacterium CG_4_10_14_0_2_um_filter_Dojkabacteria_WS6_41_15</name>
    <dbReference type="NCBI Taxonomy" id="2014249"/>
    <lineage>
        <taxon>Bacteria</taxon>
        <taxon>Candidatus Dojkabacteria</taxon>
    </lineage>
</organism>
<keyword evidence="1" id="KW-0472">Membrane</keyword>
<dbReference type="InterPro" id="IPR000620">
    <property type="entry name" value="EamA_dom"/>
</dbReference>
<name>A0A2M7W1Y4_9BACT</name>
<dbReference type="PANTHER" id="PTHR22911:SF137">
    <property type="entry name" value="SOLUTE CARRIER FAMILY 35 MEMBER G2-RELATED"/>
    <property type="match status" value="1"/>
</dbReference>
<accession>A0A2M7W1Y4</accession>
<feature type="transmembrane region" description="Helical" evidence="1">
    <location>
        <begin position="236"/>
        <end position="258"/>
    </location>
</feature>
<dbReference type="EMBL" id="PFQB01000064">
    <property type="protein sequence ID" value="PJA14028.1"/>
    <property type="molecule type" value="Genomic_DNA"/>
</dbReference>
<evidence type="ECO:0000313" key="4">
    <source>
        <dbReference type="Proteomes" id="UP000228952"/>
    </source>
</evidence>
<dbReference type="SUPFAM" id="SSF103481">
    <property type="entry name" value="Multidrug resistance efflux transporter EmrE"/>
    <property type="match status" value="1"/>
</dbReference>
<feature type="transmembrane region" description="Helical" evidence="1">
    <location>
        <begin position="102"/>
        <end position="132"/>
    </location>
</feature>
<gene>
    <name evidence="3" type="ORF">COX64_02500</name>
</gene>